<feature type="region of interest" description="Disordered" evidence="2">
    <location>
        <begin position="228"/>
        <end position="282"/>
    </location>
</feature>
<dbReference type="EMBL" id="AZHE01000039">
    <property type="protein sequence ID" value="KHN94182.1"/>
    <property type="molecule type" value="Genomic_DNA"/>
</dbReference>
<dbReference type="GeneID" id="63742374"/>
<evidence type="ECO:0000259" key="3">
    <source>
        <dbReference type="Pfam" id="PF14604"/>
    </source>
</evidence>
<dbReference type="SUPFAM" id="SSF50044">
    <property type="entry name" value="SH3-domain"/>
    <property type="match status" value="1"/>
</dbReference>
<evidence type="ECO:0000313" key="5">
    <source>
        <dbReference type="Proteomes" id="UP000030816"/>
    </source>
</evidence>
<dbReference type="STRING" id="1081103.A0A0B2WL23"/>
<feature type="compositionally biased region" description="Basic and acidic residues" evidence="2">
    <location>
        <begin position="764"/>
        <end position="777"/>
    </location>
</feature>
<feature type="region of interest" description="Disordered" evidence="2">
    <location>
        <begin position="132"/>
        <end position="214"/>
    </location>
</feature>
<evidence type="ECO:0000256" key="2">
    <source>
        <dbReference type="SAM" id="MobiDB-lite"/>
    </source>
</evidence>
<keyword evidence="1" id="KW-0728">SH3 domain</keyword>
<sequence length="825" mass="91062">MDDVEELVIKPFREVIEKGNVAVQNAANSPDMLAEAQLLVKVGERGLRRIETNCQKLYKDYTSNFVAALKENGEITNMRSRLMDLLWDFEDFIEADTFEASRFKELQNLGREVALKVYNILVTMKLEPPSFSLSQLSPPSSPQPSSCSPVPPAPRHLLELRSQRGSGSPSGSRGDVASADFSSVEDATDQFTKLTTNSRTAPCNGHGRMDSYSPVDSRQEMFRAESPIDPAISPMGRDSRCHVSSDTQRSSGSITGGSETDIHSQDEYSHSGSSTFSNSTTTTCSSTRLRLYPFSPAIPEEGQAQQKSSSAIRYPPLQVRPPLAPVPTRDQKALQGAPTTSLVKEMDRQYRGMQSRGGAPNVTIPAPPSRPNIVHGTARDLNLLPSVPKKQLGLDAAPRMPTSKDYSDLIPVGPVPHAGSNTEPYKGNLSQKGFPIGPESTFCLYKGFCDGAQEVLRGDIGVKKTKKPGFAGTTTVARCTGCLFELDFCQIERDLNKEDKGNFCKSGINYRLRFLQKSHLSAKRVDDVLYACVFCVHTRRTVDECDSTVFTNTKALFTHLSHHPRPLPQVTGITVVEGEEMPANLRNDYDVWFKNPPEAHPAQLNLSEIAGNATGVTKDHSRKLYGQKLLFDRSPALELCHGARITGITWPEKYNGEWVFAWHDGIHASTPADIIKLDAPPSEEIRMVGSSLIRAKSRWKFSQREKEKDKGLWLRFEKNEVITNISYESPDHWCWSGTNAKGKWGIFPKVFLEPSTIQELTAEGADRARTLSKEKNKSSSMLSILSKKRPPGRPPSAADSISSGHDTLSSGFSSLRYSRSSRGTS</sequence>
<dbReference type="Pfam" id="PF14604">
    <property type="entry name" value="SH3_9"/>
    <property type="match status" value="1"/>
</dbReference>
<gene>
    <name evidence="4" type="ORF">MAM_07919</name>
</gene>
<feature type="domain" description="SH3" evidence="3">
    <location>
        <begin position="711"/>
        <end position="753"/>
    </location>
</feature>
<dbReference type="InterPro" id="IPR036028">
    <property type="entry name" value="SH3-like_dom_sf"/>
</dbReference>
<feature type="compositionally biased region" description="Low complexity" evidence="2">
    <location>
        <begin position="163"/>
        <end position="174"/>
    </location>
</feature>
<feature type="compositionally biased region" description="Low complexity" evidence="2">
    <location>
        <begin position="132"/>
        <end position="148"/>
    </location>
</feature>
<comment type="caution">
    <text evidence="4">The sequence shown here is derived from an EMBL/GenBank/DDBJ whole genome shotgun (WGS) entry which is preliminary data.</text>
</comment>
<dbReference type="AlphaFoldDB" id="A0A0B2WL23"/>
<protein>
    <submittedName>
        <fullName evidence="4">Src-domain containing protein</fullName>
    </submittedName>
</protein>
<feature type="region of interest" description="Disordered" evidence="2">
    <location>
        <begin position="300"/>
        <end position="338"/>
    </location>
</feature>
<dbReference type="OrthoDB" id="5243589at2759"/>
<dbReference type="RefSeq" id="XP_040675248.1">
    <property type="nucleotide sequence ID" value="XM_040826717.1"/>
</dbReference>
<dbReference type="Proteomes" id="UP000030816">
    <property type="component" value="Unassembled WGS sequence"/>
</dbReference>
<reference evidence="4 5" key="1">
    <citation type="journal article" date="2014" name="Proc. Natl. Acad. Sci. U.S.A.">
        <title>Trajectory and genomic determinants of fungal-pathogen speciation and host adaptation.</title>
        <authorList>
            <person name="Hu X."/>
            <person name="Xiao G."/>
            <person name="Zheng P."/>
            <person name="Shang Y."/>
            <person name="Su Y."/>
            <person name="Zhang X."/>
            <person name="Liu X."/>
            <person name="Zhan S."/>
            <person name="St Leger R.J."/>
            <person name="Wang C."/>
        </authorList>
    </citation>
    <scope>NUCLEOTIDE SEQUENCE [LARGE SCALE GENOMIC DNA]</scope>
    <source>
        <strain evidence="4 5">ARSEF 1941</strain>
    </source>
</reference>
<feature type="compositionally biased region" description="Low complexity" evidence="2">
    <location>
        <begin position="270"/>
        <end position="282"/>
    </location>
</feature>
<keyword evidence="5" id="KW-1185">Reference proteome</keyword>
<accession>A0A0B2WL23</accession>
<feature type="compositionally biased region" description="Polar residues" evidence="2">
    <location>
        <begin position="189"/>
        <end position="201"/>
    </location>
</feature>
<feature type="compositionally biased region" description="Polar residues" evidence="2">
    <location>
        <begin position="244"/>
        <end position="258"/>
    </location>
</feature>
<dbReference type="HOGENOM" id="CLU_010107_0_0_1"/>
<evidence type="ECO:0000256" key="1">
    <source>
        <dbReference type="ARBA" id="ARBA00022443"/>
    </source>
</evidence>
<name>A0A0B2WL23_METAS</name>
<proteinExistence type="predicted"/>
<feature type="region of interest" description="Disordered" evidence="2">
    <location>
        <begin position="764"/>
        <end position="825"/>
    </location>
</feature>
<organism evidence="4 5">
    <name type="scientific">Metarhizium album (strain ARSEF 1941)</name>
    <dbReference type="NCBI Taxonomy" id="1081103"/>
    <lineage>
        <taxon>Eukaryota</taxon>
        <taxon>Fungi</taxon>
        <taxon>Dikarya</taxon>
        <taxon>Ascomycota</taxon>
        <taxon>Pezizomycotina</taxon>
        <taxon>Sordariomycetes</taxon>
        <taxon>Hypocreomycetidae</taxon>
        <taxon>Hypocreales</taxon>
        <taxon>Clavicipitaceae</taxon>
        <taxon>Metarhizium</taxon>
    </lineage>
</organism>
<evidence type="ECO:0000313" key="4">
    <source>
        <dbReference type="EMBL" id="KHN94182.1"/>
    </source>
</evidence>
<dbReference type="InterPro" id="IPR001452">
    <property type="entry name" value="SH3_domain"/>
</dbReference>
<dbReference type="Gene3D" id="2.30.30.40">
    <property type="entry name" value="SH3 Domains"/>
    <property type="match status" value="1"/>
</dbReference>
<feature type="compositionally biased region" description="Low complexity" evidence="2">
    <location>
        <begin position="807"/>
        <end position="825"/>
    </location>
</feature>
<feature type="compositionally biased region" description="Basic and acidic residues" evidence="2">
    <location>
        <begin position="260"/>
        <end position="269"/>
    </location>
</feature>